<evidence type="ECO:0000256" key="4">
    <source>
        <dbReference type="ARBA" id="ARBA00023273"/>
    </source>
</evidence>
<dbReference type="GO" id="GO:0015630">
    <property type="term" value="C:microtubule cytoskeleton"/>
    <property type="evidence" value="ECO:0007669"/>
    <property type="project" value="UniProtKB-ARBA"/>
</dbReference>
<evidence type="ECO:0000256" key="2">
    <source>
        <dbReference type="ARBA" id="ARBA00022490"/>
    </source>
</evidence>
<keyword evidence="2" id="KW-0963">Cytoplasm</keyword>
<dbReference type="OrthoDB" id="8181742at2759"/>
<dbReference type="EnsemblMetazoa" id="CLYHEMT013117.1">
    <property type="protein sequence ID" value="CLYHEMP013117.1"/>
    <property type="gene ID" value="CLYHEMG013117"/>
</dbReference>
<dbReference type="GO" id="GO:0005930">
    <property type="term" value="C:axoneme"/>
    <property type="evidence" value="ECO:0007669"/>
    <property type="project" value="UniProtKB-SubCell"/>
</dbReference>
<name>A0A7M5WU83_9CNID</name>
<dbReference type="RefSeq" id="XP_066913763.1">
    <property type="nucleotide sequence ID" value="XM_067057662.1"/>
</dbReference>
<proteinExistence type="inferred from homology"/>
<comment type="similarity">
    <text evidence="5">Belongs to the CIMIP2 family.</text>
</comment>
<comment type="subcellular location">
    <subcellularLocation>
        <location evidence="1">Cytoplasm</location>
        <location evidence="1">Cytoskeleton</location>
        <location evidence="1">Cilium axoneme</location>
    </subcellularLocation>
</comment>
<evidence type="ECO:0000256" key="1">
    <source>
        <dbReference type="ARBA" id="ARBA00004430"/>
    </source>
</evidence>
<dbReference type="InterPro" id="IPR052329">
    <property type="entry name" value="CIMIP2C"/>
</dbReference>
<sequence length="200" mass="23385">MCSNGWKTTSSYTFRPPHLVPGYTGYIPQQRYGYGDTFGCVTAQCFHSQRTEQLFNKTDQVARKYFASGTPKSFPTTHSNNPESVLANRKQDREKLLANQKYSRTIEGTREEQLNNYLQSCQKHREHYADQSGTVQRVNLFILPKLTHNYKPPGKRPISRNEVMPPNNPKFVYNHHAHHHDNRRASVRDRGIRDQFFENR</sequence>
<keyword evidence="9" id="KW-1185">Reference proteome</keyword>
<organism evidence="8 9">
    <name type="scientific">Clytia hemisphaerica</name>
    <dbReference type="NCBI Taxonomy" id="252671"/>
    <lineage>
        <taxon>Eukaryota</taxon>
        <taxon>Metazoa</taxon>
        <taxon>Cnidaria</taxon>
        <taxon>Hydrozoa</taxon>
        <taxon>Hydroidolina</taxon>
        <taxon>Leptothecata</taxon>
        <taxon>Obeliida</taxon>
        <taxon>Clytiidae</taxon>
        <taxon>Clytia</taxon>
    </lineage>
</organism>
<dbReference type="PANTHER" id="PTHR34924">
    <property type="entry name" value="UPF0573 PROTEIN C2ORF70"/>
    <property type="match status" value="1"/>
</dbReference>
<evidence type="ECO:0000256" key="5">
    <source>
        <dbReference type="ARBA" id="ARBA00035661"/>
    </source>
</evidence>
<evidence type="ECO:0000256" key="3">
    <source>
        <dbReference type="ARBA" id="ARBA00023212"/>
    </source>
</evidence>
<accession>A0A7M5WU83</accession>
<evidence type="ECO:0000313" key="9">
    <source>
        <dbReference type="Proteomes" id="UP000594262"/>
    </source>
</evidence>
<dbReference type="Proteomes" id="UP000594262">
    <property type="component" value="Unplaced"/>
</dbReference>
<protein>
    <recommendedName>
        <fullName evidence="6">Ciliary microtubule inner protein 2C</fullName>
    </recommendedName>
</protein>
<keyword evidence="4" id="KW-0966">Cell projection</keyword>
<dbReference type="PANTHER" id="PTHR34924:SF1">
    <property type="entry name" value="PROTEIN FAM166C"/>
    <property type="match status" value="1"/>
</dbReference>
<reference evidence="8" key="1">
    <citation type="submission" date="2021-01" db="UniProtKB">
        <authorList>
            <consortium name="EnsemblMetazoa"/>
        </authorList>
    </citation>
    <scope>IDENTIFICATION</scope>
</reference>
<dbReference type="GeneID" id="136801033"/>
<dbReference type="AlphaFoldDB" id="A0A7M5WU83"/>
<evidence type="ECO:0000259" key="7">
    <source>
        <dbReference type="Pfam" id="PF10629"/>
    </source>
</evidence>
<evidence type="ECO:0000256" key="6">
    <source>
        <dbReference type="ARBA" id="ARBA00041160"/>
    </source>
</evidence>
<dbReference type="Pfam" id="PF10629">
    <property type="entry name" value="CMI2B-like"/>
    <property type="match status" value="1"/>
</dbReference>
<evidence type="ECO:0000313" key="8">
    <source>
        <dbReference type="EnsemblMetazoa" id="CLYHEMP013117.1"/>
    </source>
</evidence>
<keyword evidence="3" id="KW-0206">Cytoskeleton</keyword>
<dbReference type="InterPro" id="IPR018902">
    <property type="entry name" value="CMI2A-C-like_dom"/>
</dbReference>
<feature type="domain" description="Ciliary microtubule inner protein 2A-C-like" evidence="7">
    <location>
        <begin position="16"/>
        <end position="89"/>
    </location>
</feature>